<protein>
    <submittedName>
        <fullName evidence="5">Unannotated protein</fullName>
    </submittedName>
</protein>
<dbReference type="PANTHER" id="PTHR43398">
    <property type="entry name" value="DOLICHOL-PHOSPHATE MANNOSYLTRANSFERASE SUBUNIT 1"/>
    <property type="match status" value="1"/>
</dbReference>
<dbReference type="EMBL" id="CAEZYS010000065">
    <property type="protein sequence ID" value="CAB4735956.1"/>
    <property type="molecule type" value="Genomic_DNA"/>
</dbReference>
<dbReference type="GO" id="GO:0009247">
    <property type="term" value="P:glycolipid biosynthetic process"/>
    <property type="evidence" value="ECO:0007669"/>
    <property type="project" value="TreeGrafter"/>
</dbReference>
<keyword evidence="2" id="KW-0328">Glycosyltransferase</keyword>
<dbReference type="InterPro" id="IPR001173">
    <property type="entry name" value="Glyco_trans_2-like"/>
</dbReference>
<gene>
    <name evidence="5" type="ORF">UFOPK2782_00625</name>
</gene>
<dbReference type="InterPro" id="IPR029044">
    <property type="entry name" value="Nucleotide-diphossugar_trans"/>
</dbReference>
<evidence type="ECO:0000259" key="4">
    <source>
        <dbReference type="Pfam" id="PF00535"/>
    </source>
</evidence>
<evidence type="ECO:0000256" key="3">
    <source>
        <dbReference type="ARBA" id="ARBA00022679"/>
    </source>
</evidence>
<evidence type="ECO:0000256" key="2">
    <source>
        <dbReference type="ARBA" id="ARBA00022676"/>
    </source>
</evidence>
<proteinExistence type="inferred from homology"/>
<evidence type="ECO:0000313" key="5">
    <source>
        <dbReference type="EMBL" id="CAB4735956.1"/>
    </source>
</evidence>
<accession>A0A6J6SLU7</accession>
<dbReference type="FunFam" id="3.90.550.10:FF:000122">
    <property type="entry name" value="Dolichol-phosphate mannosyltransferase subunit 1"/>
    <property type="match status" value="1"/>
</dbReference>
<dbReference type="GO" id="GO:0016020">
    <property type="term" value="C:membrane"/>
    <property type="evidence" value="ECO:0007669"/>
    <property type="project" value="GOC"/>
</dbReference>
<name>A0A6J6SLU7_9ZZZZ</name>
<dbReference type="Pfam" id="PF00535">
    <property type="entry name" value="Glycos_transf_2"/>
    <property type="match status" value="1"/>
</dbReference>
<feature type="domain" description="Glycosyltransferase 2-like" evidence="4">
    <location>
        <begin position="7"/>
        <end position="174"/>
    </location>
</feature>
<keyword evidence="3" id="KW-0808">Transferase</keyword>
<dbReference type="SUPFAM" id="SSF53448">
    <property type="entry name" value="Nucleotide-diphospho-sugar transferases"/>
    <property type="match status" value="1"/>
</dbReference>
<evidence type="ECO:0000256" key="1">
    <source>
        <dbReference type="ARBA" id="ARBA00006739"/>
    </source>
</evidence>
<comment type="similarity">
    <text evidence="1">Belongs to the glycosyltransferase 2 family.</text>
</comment>
<reference evidence="5" key="1">
    <citation type="submission" date="2020-05" db="EMBL/GenBank/DDBJ databases">
        <authorList>
            <person name="Chiriac C."/>
            <person name="Salcher M."/>
            <person name="Ghai R."/>
            <person name="Kavagutti S V."/>
        </authorList>
    </citation>
    <scope>NUCLEOTIDE SEQUENCE</scope>
</reference>
<sequence length="246" mass="27888">MKSKVLIILPTYNESGFIGKQLLDINKLRENVREQYDITILNVDDSSPDGTAEMAINLNLSNFNQIINPRKIGLGPAYLIGFNWGLRRDFDYIVEMDSDGSHLCEELPKLLDASTNHDLVIGTRWISGGRIVNWPWYRIFLSKLGTSYASLLLKLPLKDLTSGYRIMNRNFLESIDLDSISTRGYGFQIEIALQAYANGFSIAEVPITFVERSAGKSKMSSEIVLEAIGFVTKRGIERILRVNYRR</sequence>
<dbReference type="InterPro" id="IPR039528">
    <property type="entry name" value="DPM1-like"/>
</dbReference>
<organism evidence="5">
    <name type="scientific">freshwater metagenome</name>
    <dbReference type="NCBI Taxonomy" id="449393"/>
    <lineage>
        <taxon>unclassified sequences</taxon>
        <taxon>metagenomes</taxon>
        <taxon>ecological metagenomes</taxon>
    </lineage>
</organism>
<dbReference type="PANTHER" id="PTHR43398:SF1">
    <property type="entry name" value="DOLICHOL-PHOSPHATE MANNOSYLTRANSFERASE SUBUNIT 1"/>
    <property type="match status" value="1"/>
</dbReference>
<dbReference type="GO" id="GO:0004582">
    <property type="term" value="F:dolichyl-phosphate beta-D-mannosyltransferase activity"/>
    <property type="evidence" value="ECO:0007669"/>
    <property type="project" value="InterPro"/>
</dbReference>
<dbReference type="Gene3D" id="3.90.550.10">
    <property type="entry name" value="Spore Coat Polysaccharide Biosynthesis Protein SpsA, Chain A"/>
    <property type="match status" value="1"/>
</dbReference>
<dbReference type="AlphaFoldDB" id="A0A6J6SLU7"/>